<organism evidence="3 4">
    <name type="scientific">Ciona savignyi</name>
    <name type="common">Pacific transparent sea squirt</name>
    <dbReference type="NCBI Taxonomy" id="51511"/>
    <lineage>
        <taxon>Eukaryota</taxon>
        <taxon>Metazoa</taxon>
        <taxon>Chordata</taxon>
        <taxon>Tunicata</taxon>
        <taxon>Ascidiacea</taxon>
        <taxon>Phlebobranchia</taxon>
        <taxon>Cionidae</taxon>
        <taxon>Ciona</taxon>
    </lineage>
</organism>
<dbReference type="InterPro" id="IPR036388">
    <property type="entry name" value="WH-like_DNA-bd_sf"/>
</dbReference>
<protein>
    <recommendedName>
        <fullName evidence="2">H15 domain-containing protein</fullName>
    </recommendedName>
</protein>
<reference evidence="4" key="1">
    <citation type="submission" date="2003-08" db="EMBL/GenBank/DDBJ databases">
        <authorList>
            <person name="Birren B."/>
            <person name="Nusbaum C."/>
            <person name="Abebe A."/>
            <person name="Abouelleil A."/>
            <person name="Adekoya E."/>
            <person name="Ait-zahra M."/>
            <person name="Allen N."/>
            <person name="Allen T."/>
            <person name="An P."/>
            <person name="Anderson M."/>
            <person name="Anderson S."/>
            <person name="Arachchi H."/>
            <person name="Armbruster J."/>
            <person name="Bachantsang P."/>
            <person name="Baldwin J."/>
            <person name="Barry A."/>
            <person name="Bayul T."/>
            <person name="Blitshsteyn B."/>
            <person name="Bloom T."/>
            <person name="Blye J."/>
            <person name="Boguslavskiy L."/>
            <person name="Borowsky M."/>
            <person name="Boukhgalter B."/>
            <person name="Brunache A."/>
            <person name="Butler J."/>
            <person name="Calixte N."/>
            <person name="Calvo S."/>
            <person name="Camarata J."/>
            <person name="Campo K."/>
            <person name="Chang J."/>
            <person name="Cheshatsang Y."/>
            <person name="Citroen M."/>
            <person name="Collymore A."/>
            <person name="Considine T."/>
            <person name="Cook A."/>
            <person name="Cooke P."/>
            <person name="Corum B."/>
            <person name="Cuomo C."/>
            <person name="David R."/>
            <person name="Dawoe T."/>
            <person name="Degray S."/>
            <person name="Dodge S."/>
            <person name="Dooley K."/>
            <person name="Dorje P."/>
            <person name="Dorjee K."/>
            <person name="Dorris L."/>
            <person name="Duffey N."/>
            <person name="Dupes A."/>
            <person name="Elkins T."/>
            <person name="Engels R."/>
            <person name="Erickson J."/>
            <person name="Farina A."/>
            <person name="Faro S."/>
            <person name="Ferreira P."/>
            <person name="Fischer H."/>
            <person name="Fitzgerald M."/>
            <person name="Foley K."/>
            <person name="Gage D."/>
            <person name="Galagan J."/>
            <person name="Gearin G."/>
            <person name="Gnerre S."/>
            <person name="Gnirke A."/>
            <person name="Goyette A."/>
            <person name="Graham J."/>
            <person name="Grandbois E."/>
            <person name="Gyaltsen K."/>
            <person name="Hafez N."/>
            <person name="Hagopian D."/>
            <person name="Hagos B."/>
            <person name="Hall J."/>
            <person name="Hatcher B."/>
            <person name="Heller A."/>
            <person name="Higgins H."/>
            <person name="Honan T."/>
            <person name="Horn A."/>
            <person name="Houde N."/>
            <person name="Hughes L."/>
            <person name="Hulme W."/>
            <person name="Husby E."/>
            <person name="Iliev I."/>
            <person name="Jaffe D."/>
            <person name="Jones C."/>
            <person name="Kamal M."/>
            <person name="Kamat A."/>
            <person name="Kamvysselis M."/>
            <person name="Karlsson E."/>
            <person name="Kells C."/>
            <person name="Kieu A."/>
            <person name="Kisner P."/>
            <person name="Kodira C."/>
            <person name="Kulbokas E."/>
            <person name="Labutti K."/>
            <person name="Lama D."/>
            <person name="Landers T."/>
            <person name="Leger J."/>
            <person name="Levine S."/>
            <person name="Lewis D."/>
            <person name="Lewis T."/>
            <person name="Lindblad-toh K."/>
            <person name="Liu X."/>
            <person name="Lokyitsang T."/>
            <person name="Lokyitsang Y."/>
            <person name="Lucien O."/>
            <person name="Lui A."/>
            <person name="Ma L.J."/>
            <person name="Mabbitt R."/>
            <person name="Macdonald J."/>
            <person name="Maclean C."/>
            <person name="Major J."/>
            <person name="Manning J."/>
            <person name="Marabella R."/>
            <person name="Maru K."/>
            <person name="Matthews C."/>
            <person name="Mauceli E."/>
            <person name="Mccarthy M."/>
            <person name="Mcdonough S."/>
            <person name="Mcghee T."/>
            <person name="Meldrim J."/>
            <person name="Meneus L."/>
            <person name="Mesirov J."/>
            <person name="Mihalev A."/>
            <person name="Mihova T."/>
            <person name="Mikkelsen T."/>
            <person name="Mlenga V."/>
            <person name="Moru K."/>
            <person name="Mozes J."/>
            <person name="Mulrain L."/>
            <person name="Munson G."/>
            <person name="Naylor J."/>
            <person name="Newes C."/>
            <person name="Nguyen C."/>
            <person name="Nguyen N."/>
            <person name="Nguyen T."/>
            <person name="Nicol R."/>
            <person name="Nielsen C."/>
            <person name="Nizzari M."/>
            <person name="Norbu C."/>
            <person name="Norbu N."/>
            <person name="O'donnell P."/>
            <person name="Okoawo O."/>
            <person name="O'leary S."/>
            <person name="Omotosho B."/>
            <person name="O'neill K."/>
            <person name="Osman S."/>
            <person name="Parker S."/>
            <person name="Perrin D."/>
            <person name="Phunkhang P."/>
            <person name="Piqani B."/>
            <person name="Purcell S."/>
            <person name="Rachupka T."/>
            <person name="Ramasamy U."/>
            <person name="Rameau R."/>
            <person name="Ray V."/>
            <person name="Raymond C."/>
            <person name="Retta R."/>
            <person name="Richardson S."/>
            <person name="Rise C."/>
            <person name="Rodriguez J."/>
            <person name="Rogers J."/>
            <person name="Rogov P."/>
            <person name="Rutman M."/>
            <person name="Schupbach R."/>
            <person name="Seaman C."/>
            <person name="Settipalli S."/>
            <person name="Sharpe T."/>
            <person name="Sheridan J."/>
            <person name="Sherpa N."/>
            <person name="Shi J."/>
            <person name="Smirnov S."/>
            <person name="Smith C."/>
            <person name="Sougnez C."/>
            <person name="Spencer B."/>
            <person name="Stalker J."/>
            <person name="Stange-thomann N."/>
            <person name="Stavropoulos S."/>
            <person name="Stetson K."/>
            <person name="Stone C."/>
            <person name="Stone S."/>
            <person name="Stubbs M."/>
            <person name="Talamas J."/>
            <person name="Tchuinga P."/>
            <person name="Tenzing P."/>
            <person name="Tesfaye S."/>
            <person name="Theodore J."/>
            <person name="Thoulutsang Y."/>
            <person name="Topham K."/>
            <person name="Towey S."/>
            <person name="Tsamla T."/>
            <person name="Tsomo N."/>
            <person name="Vallee D."/>
            <person name="Vassiliev H."/>
            <person name="Venkataraman V."/>
            <person name="Vinson J."/>
            <person name="Vo A."/>
            <person name="Wade C."/>
            <person name="Wang S."/>
            <person name="Wangchuk T."/>
            <person name="Wangdi T."/>
            <person name="Whittaker C."/>
            <person name="Wilkinson J."/>
            <person name="Wu Y."/>
            <person name="Wyman D."/>
            <person name="Yadav S."/>
            <person name="Yang S."/>
            <person name="Yang X."/>
            <person name="Yeager S."/>
            <person name="Yee E."/>
            <person name="Young G."/>
            <person name="Zainoun J."/>
            <person name="Zembeck L."/>
            <person name="Zimmer A."/>
            <person name="Zody M."/>
            <person name="Lander E."/>
        </authorList>
    </citation>
    <scope>NUCLEOTIDE SEQUENCE [LARGE SCALE GENOMIC DNA]</scope>
</reference>
<reference evidence="3" key="3">
    <citation type="submission" date="2025-09" db="UniProtKB">
        <authorList>
            <consortium name="Ensembl"/>
        </authorList>
    </citation>
    <scope>IDENTIFICATION</scope>
</reference>
<accession>H2Z7K7</accession>
<dbReference type="SMART" id="SM00526">
    <property type="entry name" value="H15"/>
    <property type="match status" value="1"/>
</dbReference>
<evidence type="ECO:0000313" key="4">
    <source>
        <dbReference type="Proteomes" id="UP000007875"/>
    </source>
</evidence>
<feature type="compositionally biased region" description="Basic residues" evidence="1">
    <location>
        <begin position="93"/>
        <end position="108"/>
    </location>
</feature>
<evidence type="ECO:0000313" key="3">
    <source>
        <dbReference type="Ensembl" id="ENSCSAVP00000013569.1"/>
    </source>
</evidence>
<dbReference type="HOGENOM" id="CLU_1402001_0_0_1"/>
<feature type="compositionally biased region" description="Basic and acidic residues" evidence="1">
    <location>
        <begin position="109"/>
        <end position="138"/>
    </location>
</feature>
<dbReference type="SUPFAM" id="SSF46785">
    <property type="entry name" value="Winged helix' DNA-binding domain"/>
    <property type="match status" value="1"/>
</dbReference>
<dbReference type="GO" id="GO:0000786">
    <property type="term" value="C:nucleosome"/>
    <property type="evidence" value="ECO:0007669"/>
    <property type="project" value="InterPro"/>
</dbReference>
<dbReference type="GeneTree" id="ENSGT00730000114074"/>
<dbReference type="GO" id="GO:0003677">
    <property type="term" value="F:DNA binding"/>
    <property type="evidence" value="ECO:0007669"/>
    <property type="project" value="InterPro"/>
</dbReference>
<feature type="domain" description="H15" evidence="2">
    <location>
        <begin position="8"/>
        <end position="89"/>
    </location>
</feature>
<name>H2Z7K7_CIOSA</name>
<dbReference type="OMA" id="AYIDMIV"/>
<dbReference type="Proteomes" id="UP000007875">
    <property type="component" value="Unassembled WGS sequence"/>
</dbReference>
<dbReference type="Gene3D" id="1.10.10.10">
    <property type="entry name" value="Winged helix-like DNA-binding domain superfamily/Winged helix DNA-binding domain"/>
    <property type="match status" value="1"/>
</dbReference>
<feature type="compositionally biased region" description="Low complexity" evidence="1">
    <location>
        <begin position="169"/>
        <end position="179"/>
    </location>
</feature>
<dbReference type="Ensembl" id="ENSCSAVT00000013725.1">
    <property type="protein sequence ID" value="ENSCSAVP00000013569.1"/>
    <property type="gene ID" value="ENSCSAVG00000007950.1"/>
</dbReference>
<sequence>MKELKSKKKPAYIDMIVEAIIKIDDKPGASVKAITTSIVQMYSLNTDKIKKYVKHALEKGLTDEILIRPKKAGHAEPKGVLTGRYKVNPTYLKKNKAANKKKQVKKKTAPKEKKEKLPSAKSLKEKPYSVQLAKDKLKQARMSLNISPSPMAVKHRKRKMAEKISSTAKNTTKPPSASPTKKKIREKGQNKSFY</sequence>
<dbReference type="InParanoid" id="H2Z7K7"/>
<reference evidence="3" key="2">
    <citation type="submission" date="2025-08" db="UniProtKB">
        <authorList>
            <consortium name="Ensembl"/>
        </authorList>
    </citation>
    <scope>IDENTIFICATION</scope>
</reference>
<keyword evidence="4" id="KW-1185">Reference proteome</keyword>
<dbReference type="InterPro" id="IPR036390">
    <property type="entry name" value="WH_DNA-bd_sf"/>
</dbReference>
<dbReference type="GO" id="GO:0006334">
    <property type="term" value="P:nucleosome assembly"/>
    <property type="evidence" value="ECO:0007669"/>
    <property type="project" value="InterPro"/>
</dbReference>
<dbReference type="InterPro" id="IPR005818">
    <property type="entry name" value="Histone_H1/H5_H15"/>
</dbReference>
<feature type="region of interest" description="Disordered" evidence="1">
    <location>
        <begin position="91"/>
        <end position="194"/>
    </location>
</feature>
<dbReference type="Pfam" id="PF00538">
    <property type="entry name" value="Linker_histone"/>
    <property type="match status" value="1"/>
</dbReference>
<evidence type="ECO:0000259" key="2">
    <source>
        <dbReference type="PROSITE" id="PS51504"/>
    </source>
</evidence>
<evidence type="ECO:0000256" key="1">
    <source>
        <dbReference type="SAM" id="MobiDB-lite"/>
    </source>
</evidence>
<dbReference type="STRING" id="51511.ENSCSAVP00000013569"/>
<dbReference type="PROSITE" id="PS51504">
    <property type="entry name" value="H15"/>
    <property type="match status" value="1"/>
</dbReference>
<dbReference type="AlphaFoldDB" id="H2Z7K7"/>
<proteinExistence type="predicted"/>